<feature type="coiled-coil region" evidence="4">
    <location>
        <begin position="162"/>
        <end position="189"/>
    </location>
</feature>
<dbReference type="GO" id="GO:0016787">
    <property type="term" value="F:hydrolase activity"/>
    <property type="evidence" value="ECO:0007669"/>
    <property type="project" value="UniProtKB-KW"/>
</dbReference>
<organism evidence="6 7">
    <name type="scientific">Micromonospora fulviviridis</name>
    <dbReference type="NCBI Taxonomy" id="47860"/>
    <lineage>
        <taxon>Bacteria</taxon>
        <taxon>Bacillati</taxon>
        <taxon>Actinomycetota</taxon>
        <taxon>Actinomycetes</taxon>
        <taxon>Micromonosporales</taxon>
        <taxon>Micromonosporaceae</taxon>
        <taxon>Micromonospora</taxon>
    </lineage>
</organism>
<name>A0ABV2VFG7_9ACTN</name>
<protein>
    <submittedName>
        <fullName evidence="6">Restriction endonuclease subunit S</fullName>
        <ecNumber evidence="6">3.1.21.-</ecNumber>
    </submittedName>
</protein>
<evidence type="ECO:0000259" key="5">
    <source>
        <dbReference type="Pfam" id="PF01420"/>
    </source>
</evidence>
<keyword evidence="3" id="KW-0238">DNA-binding</keyword>
<evidence type="ECO:0000313" key="6">
    <source>
        <dbReference type="EMBL" id="MEU0151545.1"/>
    </source>
</evidence>
<comment type="similarity">
    <text evidence="1">Belongs to the type-I restriction system S methylase family.</text>
</comment>
<proteinExistence type="inferred from homology"/>
<dbReference type="SUPFAM" id="SSF116734">
    <property type="entry name" value="DNA methylase specificity domain"/>
    <property type="match status" value="2"/>
</dbReference>
<dbReference type="CDD" id="cd17253">
    <property type="entry name" value="RMtype1_S_Eco933I-TRD2-CR2_like"/>
    <property type="match status" value="1"/>
</dbReference>
<keyword evidence="6" id="KW-0378">Hydrolase</keyword>
<dbReference type="EC" id="3.1.21.-" evidence="6"/>
<evidence type="ECO:0000256" key="2">
    <source>
        <dbReference type="ARBA" id="ARBA00022747"/>
    </source>
</evidence>
<dbReference type="PANTHER" id="PTHR30408:SF12">
    <property type="entry name" value="TYPE I RESTRICTION ENZYME MJAVIII SPECIFICITY SUBUNIT"/>
    <property type="match status" value="1"/>
</dbReference>
<dbReference type="InterPro" id="IPR044946">
    <property type="entry name" value="Restrct_endonuc_typeI_TRD_sf"/>
</dbReference>
<keyword evidence="6" id="KW-0540">Nuclease</keyword>
<keyword evidence="6" id="KW-0255">Endonuclease</keyword>
<keyword evidence="7" id="KW-1185">Reference proteome</keyword>
<dbReference type="InterPro" id="IPR052021">
    <property type="entry name" value="Type-I_RS_S_subunit"/>
</dbReference>
<dbReference type="InterPro" id="IPR000055">
    <property type="entry name" value="Restrct_endonuc_typeI_TRD"/>
</dbReference>
<accession>A0ABV2VFG7</accession>
<dbReference type="CDD" id="cd16961">
    <property type="entry name" value="RMtype1_S_TRD-CR_like"/>
    <property type="match status" value="1"/>
</dbReference>
<dbReference type="EMBL" id="JBEXRX010000010">
    <property type="protein sequence ID" value="MEU0151545.1"/>
    <property type="molecule type" value="Genomic_DNA"/>
</dbReference>
<dbReference type="PANTHER" id="PTHR30408">
    <property type="entry name" value="TYPE-1 RESTRICTION ENZYME ECOKI SPECIFICITY PROTEIN"/>
    <property type="match status" value="1"/>
</dbReference>
<evidence type="ECO:0000256" key="4">
    <source>
        <dbReference type="SAM" id="Coils"/>
    </source>
</evidence>
<dbReference type="RefSeq" id="WP_355663599.1">
    <property type="nucleotide sequence ID" value="NZ_JBEXRX010000010.1"/>
</dbReference>
<dbReference type="Proteomes" id="UP001550348">
    <property type="component" value="Unassembled WGS sequence"/>
</dbReference>
<dbReference type="Pfam" id="PF01420">
    <property type="entry name" value="Methylase_S"/>
    <property type="match status" value="1"/>
</dbReference>
<evidence type="ECO:0000313" key="7">
    <source>
        <dbReference type="Proteomes" id="UP001550348"/>
    </source>
</evidence>
<comment type="caution">
    <text evidence="6">The sequence shown here is derived from an EMBL/GenBank/DDBJ whole genome shotgun (WGS) entry which is preliminary data.</text>
</comment>
<feature type="domain" description="Type I restriction modification DNA specificity" evidence="5">
    <location>
        <begin position="64"/>
        <end position="180"/>
    </location>
</feature>
<dbReference type="Gene3D" id="3.90.220.20">
    <property type="entry name" value="DNA methylase specificity domains"/>
    <property type="match status" value="2"/>
</dbReference>
<keyword evidence="4" id="KW-0175">Coiled coil</keyword>
<keyword evidence="2" id="KW-0680">Restriction system</keyword>
<gene>
    <name evidence="6" type="ORF">ABZ071_06370</name>
</gene>
<evidence type="ECO:0000256" key="3">
    <source>
        <dbReference type="ARBA" id="ARBA00023125"/>
    </source>
</evidence>
<reference evidence="6 7" key="1">
    <citation type="submission" date="2024-06" db="EMBL/GenBank/DDBJ databases">
        <title>The Natural Products Discovery Center: Release of the First 8490 Sequenced Strains for Exploring Actinobacteria Biosynthetic Diversity.</title>
        <authorList>
            <person name="Kalkreuter E."/>
            <person name="Kautsar S.A."/>
            <person name="Yang D."/>
            <person name="Bader C.D."/>
            <person name="Teijaro C.N."/>
            <person name="Fluegel L."/>
            <person name="Davis C.M."/>
            <person name="Simpson J.R."/>
            <person name="Lauterbach L."/>
            <person name="Steele A.D."/>
            <person name="Gui C."/>
            <person name="Meng S."/>
            <person name="Li G."/>
            <person name="Viehrig K."/>
            <person name="Ye F."/>
            <person name="Su P."/>
            <person name="Kiefer A.F."/>
            <person name="Nichols A."/>
            <person name="Cepeda A.J."/>
            <person name="Yan W."/>
            <person name="Fan B."/>
            <person name="Jiang Y."/>
            <person name="Adhikari A."/>
            <person name="Zheng C.-J."/>
            <person name="Schuster L."/>
            <person name="Cowan T.M."/>
            <person name="Smanski M.J."/>
            <person name="Chevrette M.G."/>
            <person name="De Carvalho L.P.S."/>
            <person name="Shen B."/>
        </authorList>
    </citation>
    <scope>NUCLEOTIDE SEQUENCE [LARGE SCALE GENOMIC DNA]</scope>
    <source>
        <strain evidence="6 7">NPDC006286</strain>
    </source>
</reference>
<evidence type="ECO:0000256" key="1">
    <source>
        <dbReference type="ARBA" id="ARBA00010923"/>
    </source>
</evidence>
<sequence length="402" mass="45085">MRESGTARWRTKPLLDVASLPRGQVIPTEEPFRSQVLIAPDHIESRTGRILSHETAADQGAISGKYQIEPGDVLLSKIRPALRKVALSSVHGLCSADIYPLRATAEIDSSYLLAVLLGSEFGRFAESLSGRSGIPKINRKELSEFSIPLPPLPEQRRIAEILDSVDRSIRSAESLVAKLEQVHQALLQDIVDQSLSRWPASTVEQEFDVKPGITLGAHRRPRQRPTPYLRVANVQRGRIDLSDLTFLEASAGDLATYSLQVGDLLVVEGHANPSEIGRCAILRQNRSGLVFQNHLFRLRSRRLNPEYANLWLNSRSTRDYWRRMCATSSGLYTINSRQLRELPVRAPDPEEQERIVRLVQAHRASADAEYGRLEKLRRLKQGLREDLLTGKVRVHVGEDVTG</sequence>
<dbReference type="GO" id="GO:0004519">
    <property type="term" value="F:endonuclease activity"/>
    <property type="evidence" value="ECO:0007669"/>
    <property type="project" value="UniProtKB-KW"/>
</dbReference>